<accession>A0ACB1AN95</accession>
<comment type="caution">
    <text evidence="1">The sequence shown here is derived from an EMBL/GenBank/DDBJ whole genome shotgun (WGS) entry which is preliminary data.</text>
</comment>
<proteinExistence type="predicted"/>
<dbReference type="EMBL" id="CAVMJV010000095">
    <property type="protein sequence ID" value="CAK5093590.1"/>
    <property type="molecule type" value="Genomic_DNA"/>
</dbReference>
<organism evidence="1 2">
    <name type="scientific">Meloidogyne enterolobii</name>
    <name type="common">Root-knot nematode worm</name>
    <name type="synonym">Meloidogyne mayaguensis</name>
    <dbReference type="NCBI Taxonomy" id="390850"/>
    <lineage>
        <taxon>Eukaryota</taxon>
        <taxon>Metazoa</taxon>
        <taxon>Ecdysozoa</taxon>
        <taxon>Nematoda</taxon>
        <taxon>Chromadorea</taxon>
        <taxon>Rhabditida</taxon>
        <taxon>Tylenchina</taxon>
        <taxon>Tylenchomorpha</taxon>
        <taxon>Tylenchoidea</taxon>
        <taxon>Meloidogynidae</taxon>
        <taxon>Meloidogyninae</taxon>
        <taxon>Meloidogyne</taxon>
    </lineage>
</organism>
<name>A0ACB1AN95_MELEN</name>
<keyword evidence="2" id="KW-1185">Reference proteome</keyword>
<protein>
    <submittedName>
        <fullName evidence="1">Uncharacterized protein</fullName>
    </submittedName>
</protein>
<evidence type="ECO:0000313" key="1">
    <source>
        <dbReference type="EMBL" id="CAK5093590.1"/>
    </source>
</evidence>
<evidence type="ECO:0000313" key="2">
    <source>
        <dbReference type="Proteomes" id="UP001497535"/>
    </source>
</evidence>
<gene>
    <name evidence="1" type="ORF">MENTE1834_LOCUS40407</name>
</gene>
<dbReference type="Proteomes" id="UP001497535">
    <property type="component" value="Unassembled WGS sequence"/>
</dbReference>
<sequence length="91" mass="10330">MSILQDERLDNFINLLKIIRKNKKDILELFKSQGMFNQLFEFVEANLKRIQPEKKKSEKKNAKSVGLECLGRDGVMLGQGGVILGYDITSG</sequence>
<reference evidence="1" key="1">
    <citation type="submission" date="2023-11" db="EMBL/GenBank/DDBJ databases">
        <authorList>
            <person name="Poullet M."/>
        </authorList>
    </citation>
    <scope>NUCLEOTIDE SEQUENCE</scope>
    <source>
        <strain evidence="1">E1834</strain>
    </source>
</reference>